<dbReference type="Proteomes" id="UP000324324">
    <property type="component" value="Unassembled WGS sequence"/>
</dbReference>
<dbReference type="PANTHER" id="PTHR48090:SF3">
    <property type="entry name" value="UNDECAPRENYL-PHOSPHATE 4-DEOXY-4-FORMAMIDO-L-ARABINOSE TRANSFERASE"/>
    <property type="match status" value="1"/>
</dbReference>
<evidence type="ECO:0000313" key="11">
    <source>
        <dbReference type="EMBL" id="KAA6121997.1"/>
    </source>
</evidence>
<accession>A0A5M8ADU2</accession>
<dbReference type="GO" id="GO:0009103">
    <property type="term" value="P:lipopolysaccharide biosynthetic process"/>
    <property type="evidence" value="ECO:0007669"/>
    <property type="project" value="UniProtKB-KW"/>
</dbReference>
<dbReference type="SUPFAM" id="SSF53448">
    <property type="entry name" value="Nucleotide-diphospho-sugar transferases"/>
    <property type="match status" value="1"/>
</dbReference>
<evidence type="ECO:0000256" key="2">
    <source>
        <dbReference type="ARBA" id="ARBA00022676"/>
    </source>
</evidence>
<keyword evidence="1" id="KW-1003">Cell membrane</keyword>
<evidence type="ECO:0000313" key="12">
    <source>
        <dbReference type="Proteomes" id="UP000324324"/>
    </source>
</evidence>
<dbReference type="InterPro" id="IPR001173">
    <property type="entry name" value="Glyco_trans_2-like"/>
</dbReference>
<dbReference type="Pfam" id="PF00535">
    <property type="entry name" value="Glycos_transf_2"/>
    <property type="match status" value="1"/>
</dbReference>
<dbReference type="AlphaFoldDB" id="A0A5M8ADU2"/>
<evidence type="ECO:0000256" key="8">
    <source>
        <dbReference type="SAM" id="MobiDB-lite"/>
    </source>
</evidence>
<dbReference type="Gene3D" id="3.90.550.10">
    <property type="entry name" value="Spore Coat Polysaccharide Biosynthesis Protein SpsA, Chain A"/>
    <property type="match status" value="1"/>
</dbReference>
<comment type="caution">
    <text evidence="11">The sequence shown here is derived from an EMBL/GenBank/DDBJ whole genome shotgun (WGS) entry which is preliminary data.</text>
</comment>
<name>A0A5M8ADU2_9BURK</name>
<sequence length="399" mass="44848">MPHPLPGQPTRIRDDATARDDETAPLPGQSSPSRARPIEVSVVIPVYNEEAGLQALFDRLYPALDGLATSYEIVFVNDGSTDRSAQILARQFRQRPEVTRVVMFNGNFGQHMAILAGFEHARGRMVITLDADLQNPPEEIPRLVEAIRAGHDYVGTIRRQRHDSAFRRVASFAMNRLRERITHIRMTDQGCMLRAYDRSVVDTINACREVNTFIPALAYTFSSNPVEIVVGHEERHAGESKYSLYQLVRLNFDLVTGFSIVPLQWFSMIGTILSLLSGGLFVVLLVRRFLLGSEVQGLFTLFAFNFFLVGIMLFGIGLLGEYVGRIYQQVRDRPRYRIKAILDASQGDARRGDGGRRSGLEEFREFSEFDESGDGGRSGPSDPHDPRDPRHDRKPPCAP</sequence>
<dbReference type="GO" id="GO:0099621">
    <property type="term" value="F:undecaprenyl-phosphate 4-deoxy-4-formamido-L-arabinose transferase activity"/>
    <property type="evidence" value="ECO:0007669"/>
    <property type="project" value="TreeGrafter"/>
</dbReference>
<keyword evidence="2" id="KW-0328">Glycosyltransferase</keyword>
<keyword evidence="4 9" id="KW-0812">Transmembrane</keyword>
<keyword evidence="5" id="KW-0448">Lipopolysaccharide biosynthesis</keyword>
<organism evidence="11 12">
    <name type="scientific">Cupriavidus cauae</name>
    <dbReference type="NCBI Taxonomy" id="2608999"/>
    <lineage>
        <taxon>Bacteria</taxon>
        <taxon>Pseudomonadati</taxon>
        <taxon>Pseudomonadota</taxon>
        <taxon>Betaproteobacteria</taxon>
        <taxon>Burkholderiales</taxon>
        <taxon>Burkholderiaceae</taxon>
        <taxon>Cupriavidus</taxon>
    </lineage>
</organism>
<evidence type="ECO:0000256" key="9">
    <source>
        <dbReference type="SAM" id="Phobius"/>
    </source>
</evidence>
<feature type="transmembrane region" description="Helical" evidence="9">
    <location>
        <begin position="298"/>
        <end position="319"/>
    </location>
</feature>
<evidence type="ECO:0000259" key="10">
    <source>
        <dbReference type="Pfam" id="PF00535"/>
    </source>
</evidence>
<feature type="compositionally biased region" description="Basic and acidic residues" evidence="8">
    <location>
        <begin position="382"/>
        <end position="399"/>
    </location>
</feature>
<feature type="transmembrane region" description="Helical" evidence="9">
    <location>
        <begin position="265"/>
        <end position="286"/>
    </location>
</feature>
<gene>
    <name evidence="11" type="ORF">F1599_15530</name>
</gene>
<keyword evidence="3 11" id="KW-0808">Transferase</keyword>
<dbReference type="GO" id="GO:0005886">
    <property type="term" value="C:plasma membrane"/>
    <property type="evidence" value="ECO:0007669"/>
    <property type="project" value="TreeGrafter"/>
</dbReference>
<feature type="compositionally biased region" description="Basic and acidic residues" evidence="8">
    <location>
        <begin position="11"/>
        <end position="22"/>
    </location>
</feature>
<feature type="region of interest" description="Disordered" evidence="8">
    <location>
        <begin position="347"/>
        <end position="399"/>
    </location>
</feature>
<keyword evidence="7 9" id="KW-0472">Membrane</keyword>
<keyword evidence="6 9" id="KW-1133">Transmembrane helix</keyword>
<evidence type="ECO:0000256" key="4">
    <source>
        <dbReference type="ARBA" id="ARBA00022692"/>
    </source>
</evidence>
<dbReference type="EMBL" id="VWRN01000041">
    <property type="protein sequence ID" value="KAA6121997.1"/>
    <property type="molecule type" value="Genomic_DNA"/>
</dbReference>
<evidence type="ECO:0000256" key="6">
    <source>
        <dbReference type="ARBA" id="ARBA00022989"/>
    </source>
</evidence>
<dbReference type="InterPro" id="IPR050256">
    <property type="entry name" value="Glycosyltransferase_2"/>
</dbReference>
<dbReference type="PANTHER" id="PTHR48090">
    <property type="entry name" value="UNDECAPRENYL-PHOSPHATE 4-DEOXY-4-FORMAMIDO-L-ARABINOSE TRANSFERASE-RELATED"/>
    <property type="match status" value="1"/>
</dbReference>
<evidence type="ECO:0000256" key="1">
    <source>
        <dbReference type="ARBA" id="ARBA00022475"/>
    </source>
</evidence>
<dbReference type="InterPro" id="IPR029044">
    <property type="entry name" value="Nucleotide-diphossugar_trans"/>
</dbReference>
<evidence type="ECO:0000256" key="7">
    <source>
        <dbReference type="ARBA" id="ARBA00023136"/>
    </source>
</evidence>
<evidence type="ECO:0000256" key="3">
    <source>
        <dbReference type="ARBA" id="ARBA00022679"/>
    </source>
</evidence>
<protein>
    <submittedName>
        <fullName evidence="11">Glycosyltransferase</fullName>
    </submittedName>
</protein>
<feature type="region of interest" description="Disordered" evidence="8">
    <location>
        <begin position="1"/>
        <end position="34"/>
    </location>
</feature>
<dbReference type="CDD" id="cd04187">
    <property type="entry name" value="DPM1_like_bac"/>
    <property type="match status" value="1"/>
</dbReference>
<reference evidence="11 12" key="1">
    <citation type="submission" date="2019-09" db="EMBL/GenBank/DDBJ databases">
        <title>Isolation of a novel species in the genus Cupriavidus from patients with sepsis using whole genome sequencing.</title>
        <authorList>
            <person name="Kweon O.J."/>
            <person name="Lee M.-K."/>
        </authorList>
    </citation>
    <scope>NUCLEOTIDE SEQUENCE [LARGE SCALE GENOMIC DNA]</scope>
    <source>
        <strain evidence="11 12">MKL-01</strain>
    </source>
</reference>
<feature type="compositionally biased region" description="Basic and acidic residues" evidence="8">
    <location>
        <begin position="348"/>
        <end position="367"/>
    </location>
</feature>
<proteinExistence type="predicted"/>
<keyword evidence="12" id="KW-1185">Reference proteome</keyword>
<evidence type="ECO:0000256" key="5">
    <source>
        <dbReference type="ARBA" id="ARBA00022985"/>
    </source>
</evidence>
<feature type="domain" description="Glycosyltransferase 2-like" evidence="10">
    <location>
        <begin position="41"/>
        <end position="202"/>
    </location>
</feature>